<proteinExistence type="predicted"/>
<dbReference type="eggNOG" id="COG3203">
    <property type="taxonomic scope" value="Bacteria"/>
</dbReference>
<protein>
    <recommendedName>
        <fullName evidence="12">Porin domain-containing protein</fullName>
    </recommendedName>
</protein>
<sequence length="366" mass="38858">MFKKTLAAVAVLGAFAGSAFAANVTMYGIIDTGLGYTSTDKGYGEDVNKFDMRSGQNSASRFGVKGEEDLGNGVKVGFSLENGFSSDDGQLSTANRLFDREALLYVAGDFGELGMGRQGDLASGNGRYGLFGGKVSPFSTGWSDIAGHKYVMGAGFGRMDNSVTYKTPTFAGFNVLAQYSFKKDSTDKGREGSSAVDRQYALGASFTAGDLYLTGIVTQTNLESLGQTDVEDPLTVSLGGNYNFGVAKLYVATQYFKDSGLAVKMIQNDRTGKFDGFGLSVGADVPAFGGTAKVLVGYMDAEDQTTTANDVQRYTFSVGYEYPLSKRTFVYGGAGYYMDSYDKGSKDGYDDKASVAAVNAGLVHKF</sequence>
<dbReference type="EMBL" id="ADMG01000038">
    <property type="protein sequence ID" value="EKB30580.1"/>
    <property type="molecule type" value="Genomic_DNA"/>
</dbReference>
<dbReference type="InterPro" id="IPR033900">
    <property type="entry name" value="Gram_neg_porin_domain"/>
</dbReference>
<dbReference type="InterPro" id="IPR023614">
    <property type="entry name" value="Porin_dom_sf"/>
</dbReference>
<comment type="subunit">
    <text evidence="2">Homotrimer.</text>
</comment>
<evidence type="ECO:0000256" key="11">
    <source>
        <dbReference type="SAM" id="SignalP"/>
    </source>
</evidence>
<organism evidence="13 14">
    <name type="scientific">Sutterella wadsworthensis 2_1_59BFAA</name>
    <dbReference type="NCBI Taxonomy" id="742823"/>
    <lineage>
        <taxon>Bacteria</taxon>
        <taxon>Pseudomonadati</taxon>
        <taxon>Pseudomonadota</taxon>
        <taxon>Betaproteobacteria</taxon>
        <taxon>Burkholderiales</taxon>
        <taxon>Sutterellaceae</taxon>
        <taxon>Sutterella</taxon>
    </lineage>
</organism>
<evidence type="ECO:0000256" key="7">
    <source>
        <dbReference type="ARBA" id="ARBA00023065"/>
    </source>
</evidence>
<feature type="signal peptide" evidence="11">
    <location>
        <begin position="1"/>
        <end position="21"/>
    </location>
</feature>
<evidence type="ECO:0000256" key="4">
    <source>
        <dbReference type="ARBA" id="ARBA00022452"/>
    </source>
</evidence>
<keyword evidence="7" id="KW-0406">Ion transport</keyword>
<feature type="domain" description="Porin" evidence="12">
    <location>
        <begin position="8"/>
        <end position="339"/>
    </location>
</feature>
<dbReference type="OrthoDB" id="8520696at2"/>
<evidence type="ECO:0000256" key="9">
    <source>
        <dbReference type="ARBA" id="ARBA00023136"/>
    </source>
</evidence>
<keyword evidence="14" id="KW-1185">Reference proteome</keyword>
<keyword evidence="10" id="KW-0998">Cell outer membrane</keyword>
<dbReference type="GO" id="GO:0009279">
    <property type="term" value="C:cell outer membrane"/>
    <property type="evidence" value="ECO:0007669"/>
    <property type="project" value="UniProtKB-SubCell"/>
</dbReference>
<gene>
    <name evidence="13" type="ORF">HMPREF9465_01826</name>
</gene>
<evidence type="ECO:0000256" key="2">
    <source>
        <dbReference type="ARBA" id="ARBA00011233"/>
    </source>
</evidence>
<dbReference type="PATRIC" id="fig|742823.3.peg.1823"/>
<comment type="subcellular location">
    <subcellularLocation>
        <location evidence="1">Cell outer membrane</location>
        <topology evidence="1">Multi-pass membrane protein</topology>
    </subcellularLocation>
</comment>
<evidence type="ECO:0000256" key="1">
    <source>
        <dbReference type="ARBA" id="ARBA00004571"/>
    </source>
</evidence>
<evidence type="ECO:0000313" key="13">
    <source>
        <dbReference type="EMBL" id="EKB30580.1"/>
    </source>
</evidence>
<evidence type="ECO:0000256" key="3">
    <source>
        <dbReference type="ARBA" id="ARBA00022448"/>
    </source>
</evidence>
<keyword evidence="5" id="KW-0812">Transmembrane</keyword>
<feature type="chain" id="PRO_5003849693" description="Porin domain-containing protein" evidence="11">
    <location>
        <begin position="22"/>
        <end position="366"/>
    </location>
</feature>
<dbReference type="SUPFAM" id="SSF56935">
    <property type="entry name" value="Porins"/>
    <property type="match status" value="1"/>
</dbReference>
<dbReference type="PANTHER" id="PTHR34501:SF9">
    <property type="entry name" value="MAJOR OUTER MEMBRANE PROTEIN P.IA"/>
    <property type="match status" value="1"/>
</dbReference>
<dbReference type="InterPro" id="IPR002299">
    <property type="entry name" value="Porin_Neis"/>
</dbReference>
<keyword evidence="8" id="KW-0626">Porin</keyword>
<dbReference type="GO" id="GO:0046930">
    <property type="term" value="C:pore complex"/>
    <property type="evidence" value="ECO:0007669"/>
    <property type="project" value="UniProtKB-KW"/>
</dbReference>
<keyword evidence="6 11" id="KW-0732">Signal</keyword>
<dbReference type="Proteomes" id="UP000005835">
    <property type="component" value="Unassembled WGS sequence"/>
</dbReference>
<accession>K1JG46</accession>
<keyword evidence="9" id="KW-0472">Membrane</keyword>
<dbReference type="PRINTS" id="PR00184">
    <property type="entry name" value="NEISSPPORIN"/>
</dbReference>
<dbReference type="CDD" id="cd00342">
    <property type="entry name" value="gram_neg_porins"/>
    <property type="match status" value="1"/>
</dbReference>
<evidence type="ECO:0000313" key="14">
    <source>
        <dbReference type="Proteomes" id="UP000005835"/>
    </source>
</evidence>
<dbReference type="PANTHER" id="PTHR34501">
    <property type="entry name" value="PROTEIN YDDL-RELATED"/>
    <property type="match status" value="1"/>
</dbReference>
<dbReference type="GO" id="GO:0015288">
    <property type="term" value="F:porin activity"/>
    <property type="evidence" value="ECO:0007669"/>
    <property type="project" value="UniProtKB-KW"/>
</dbReference>
<dbReference type="Pfam" id="PF13609">
    <property type="entry name" value="Porin_4"/>
    <property type="match status" value="1"/>
</dbReference>
<dbReference type="GO" id="GO:0006811">
    <property type="term" value="P:monoatomic ion transport"/>
    <property type="evidence" value="ECO:0007669"/>
    <property type="project" value="UniProtKB-KW"/>
</dbReference>
<dbReference type="RefSeq" id="WP_005436303.1">
    <property type="nucleotide sequence ID" value="NZ_JH815519.1"/>
</dbReference>
<evidence type="ECO:0000256" key="5">
    <source>
        <dbReference type="ARBA" id="ARBA00022692"/>
    </source>
</evidence>
<dbReference type="HOGENOM" id="CLU_038238_1_2_4"/>
<dbReference type="STRING" id="742823.HMPREF9465_01826"/>
<dbReference type="AlphaFoldDB" id="K1JG46"/>
<evidence type="ECO:0000256" key="10">
    <source>
        <dbReference type="ARBA" id="ARBA00023237"/>
    </source>
</evidence>
<evidence type="ECO:0000256" key="6">
    <source>
        <dbReference type="ARBA" id="ARBA00022729"/>
    </source>
</evidence>
<dbReference type="InterPro" id="IPR050298">
    <property type="entry name" value="Gram-neg_bact_OMP"/>
</dbReference>
<evidence type="ECO:0000259" key="12">
    <source>
        <dbReference type="Pfam" id="PF13609"/>
    </source>
</evidence>
<evidence type="ECO:0000256" key="8">
    <source>
        <dbReference type="ARBA" id="ARBA00023114"/>
    </source>
</evidence>
<keyword evidence="4" id="KW-1134">Transmembrane beta strand</keyword>
<keyword evidence="3" id="KW-0813">Transport</keyword>
<name>K1JG46_9BURK</name>
<reference evidence="13 14" key="1">
    <citation type="submission" date="2012-05" db="EMBL/GenBank/DDBJ databases">
        <title>The Genome Sequence of Sutterella wadsworthensis 2_1_59BFAA.</title>
        <authorList>
            <consortium name="The Broad Institute Genome Sequencing Platform"/>
            <person name="Earl A."/>
            <person name="Ward D."/>
            <person name="Feldgarden M."/>
            <person name="Gevers D."/>
            <person name="Daigneault M."/>
            <person name="Strauss J."/>
            <person name="Allen-Vercoe E."/>
            <person name="Walker B."/>
            <person name="Young S.K."/>
            <person name="Zeng Q."/>
            <person name="Gargeya S."/>
            <person name="Fitzgerald M."/>
            <person name="Haas B."/>
            <person name="Abouelleil A."/>
            <person name="Alvarado L."/>
            <person name="Arachchi H.M."/>
            <person name="Berlin A.M."/>
            <person name="Chapman S.B."/>
            <person name="Goldberg J."/>
            <person name="Griggs A."/>
            <person name="Gujja S."/>
            <person name="Hansen M."/>
            <person name="Howarth C."/>
            <person name="Imamovic A."/>
            <person name="Larimer J."/>
            <person name="McCowen C."/>
            <person name="Montmayeur A."/>
            <person name="Murphy C."/>
            <person name="Neiman D."/>
            <person name="Pearson M."/>
            <person name="Priest M."/>
            <person name="Roberts A."/>
            <person name="Saif S."/>
            <person name="Shea T."/>
            <person name="Sisk P."/>
            <person name="Sykes S."/>
            <person name="Wortman J."/>
            <person name="Nusbaum C."/>
            <person name="Birren B."/>
        </authorList>
    </citation>
    <scope>NUCLEOTIDE SEQUENCE [LARGE SCALE GENOMIC DNA]</scope>
    <source>
        <strain evidence="13 14">2_1_59BFAA</strain>
    </source>
</reference>
<comment type="caution">
    <text evidence="13">The sequence shown here is derived from an EMBL/GenBank/DDBJ whole genome shotgun (WGS) entry which is preliminary data.</text>
</comment>
<dbReference type="Gene3D" id="2.40.160.10">
    <property type="entry name" value="Porin"/>
    <property type="match status" value="1"/>
</dbReference>